<organism evidence="1 2">
    <name type="scientific">Scomber scombrus</name>
    <name type="common">Atlantic mackerel</name>
    <name type="synonym">Scomber vernalis</name>
    <dbReference type="NCBI Taxonomy" id="13677"/>
    <lineage>
        <taxon>Eukaryota</taxon>
        <taxon>Metazoa</taxon>
        <taxon>Chordata</taxon>
        <taxon>Craniata</taxon>
        <taxon>Vertebrata</taxon>
        <taxon>Euteleostomi</taxon>
        <taxon>Actinopterygii</taxon>
        <taxon>Neopterygii</taxon>
        <taxon>Teleostei</taxon>
        <taxon>Neoteleostei</taxon>
        <taxon>Acanthomorphata</taxon>
        <taxon>Pelagiaria</taxon>
        <taxon>Scombriformes</taxon>
        <taxon>Scombridae</taxon>
        <taxon>Scomber</taxon>
    </lineage>
</organism>
<dbReference type="EMBL" id="CAWUFR010000720">
    <property type="protein sequence ID" value="CAK6980697.1"/>
    <property type="molecule type" value="Genomic_DNA"/>
</dbReference>
<keyword evidence="2" id="KW-1185">Reference proteome</keyword>
<dbReference type="AlphaFoldDB" id="A0AAV1Q899"/>
<feature type="non-terminal residue" evidence="1">
    <location>
        <position position="194"/>
    </location>
</feature>
<comment type="caution">
    <text evidence="1">The sequence shown here is derived from an EMBL/GenBank/DDBJ whole genome shotgun (WGS) entry which is preliminary data.</text>
</comment>
<evidence type="ECO:0000313" key="1">
    <source>
        <dbReference type="EMBL" id="CAK6980697.1"/>
    </source>
</evidence>
<dbReference type="Proteomes" id="UP001314229">
    <property type="component" value="Unassembled WGS sequence"/>
</dbReference>
<proteinExistence type="predicted"/>
<reference evidence="1 2" key="1">
    <citation type="submission" date="2024-01" db="EMBL/GenBank/DDBJ databases">
        <authorList>
            <person name="Alioto T."/>
            <person name="Alioto T."/>
            <person name="Gomez Garrido J."/>
        </authorList>
    </citation>
    <scope>NUCLEOTIDE SEQUENCE [LARGE SCALE GENOMIC DNA]</scope>
</reference>
<sequence>MPATHAVSSLRPQRFAYSWTSGPGCLRPMPSPHSDHSVSLTCGHRVQDVSDPCRFLTPTAVFRLDRDIGHHDASDICRLPTRTAAFRLLMDIGHHDASDPCRFLTPTAVFRLDRDIGYHDASDPCRLPTPSAAFRLDRDIGHSDACDPCCFLTSNRSAWLSHGHQAPGCLQPMLFICLTTALHSNGNIGHRDAP</sequence>
<gene>
    <name evidence="1" type="ORF">FSCOSCO3_A036941</name>
</gene>
<name>A0AAV1Q899_SCOSC</name>
<evidence type="ECO:0000313" key="2">
    <source>
        <dbReference type="Proteomes" id="UP001314229"/>
    </source>
</evidence>
<protein>
    <submittedName>
        <fullName evidence="1">Uncharacterized protein</fullName>
    </submittedName>
</protein>
<accession>A0AAV1Q899</accession>